<organism evidence="2 3">
    <name type="scientific">Bradyrhizobium erythrophlei</name>
    <dbReference type="NCBI Taxonomy" id="1437360"/>
    <lineage>
        <taxon>Bacteria</taxon>
        <taxon>Pseudomonadati</taxon>
        <taxon>Pseudomonadota</taxon>
        <taxon>Alphaproteobacteria</taxon>
        <taxon>Hyphomicrobiales</taxon>
        <taxon>Nitrobacteraceae</taxon>
        <taxon>Bradyrhizobium</taxon>
    </lineage>
</organism>
<dbReference type="Proteomes" id="UP000184096">
    <property type="component" value="Chromosome I"/>
</dbReference>
<accession>A0A1M7UPT9</accession>
<keyword evidence="3" id="KW-1185">Reference proteome</keyword>
<keyword evidence="1" id="KW-0472">Membrane</keyword>
<sequence>MTDTANMETRGSASGGVKTLLRLEGLALFAGTTLLYFLWGGPWWLYVVLFLSPDLSFAGYLAGPKVGAWAYNTMHCTVIPLAMLTIGFGFAPPLVLSLALIWLAHIGFDRSLGYGLKYAAGFGFTHLGRIGKEAKG</sequence>
<keyword evidence="1" id="KW-0812">Transmembrane</keyword>
<gene>
    <name evidence="2" type="ORF">SAMN05444170_6144</name>
</gene>
<dbReference type="Pfam" id="PF14079">
    <property type="entry name" value="DUF4260"/>
    <property type="match status" value="1"/>
</dbReference>
<protein>
    <recommendedName>
        <fullName evidence="4">DUF4260 domain-containing protein</fullName>
    </recommendedName>
</protein>
<dbReference type="AlphaFoldDB" id="A0A1M7UPT9"/>
<feature type="transmembrane region" description="Helical" evidence="1">
    <location>
        <begin position="81"/>
        <end position="104"/>
    </location>
</feature>
<evidence type="ECO:0000313" key="2">
    <source>
        <dbReference type="EMBL" id="SHN85033.1"/>
    </source>
</evidence>
<dbReference type="RefSeq" id="WP_072823668.1">
    <property type="nucleotide sequence ID" value="NZ_LT670849.1"/>
</dbReference>
<name>A0A1M7UPT9_9BRAD</name>
<dbReference type="OrthoDB" id="9813911at2"/>
<evidence type="ECO:0000313" key="3">
    <source>
        <dbReference type="Proteomes" id="UP000184096"/>
    </source>
</evidence>
<evidence type="ECO:0008006" key="4">
    <source>
        <dbReference type="Google" id="ProtNLM"/>
    </source>
</evidence>
<reference evidence="3" key="1">
    <citation type="submission" date="2016-11" db="EMBL/GenBank/DDBJ databases">
        <authorList>
            <person name="Varghese N."/>
            <person name="Submissions S."/>
        </authorList>
    </citation>
    <scope>NUCLEOTIDE SEQUENCE [LARGE SCALE GENOMIC DNA]</scope>
    <source>
        <strain evidence="3">GAS401</strain>
    </source>
</reference>
<feature type="transmembrane region" description="Helical" evidence="1">
    <location>
        <begin position="20"/>
        <end position="37"/>
    </location>
</feature>
<keyword evidence="1" id="KW-1133">Transmembrane helix</keyword>
<proteinExistence type="predicted"/>
<dbReference type="InterPro" id="IPR025356">
    <property type="entry name" value="DUF4260"/>
</dbReference>
<evidence type="ECO:0000256" key="1">
    <source>
        <dbReference type="SAM" id="Phobius"/>
    </source>
</evidence>
<dbReference type="EMBL" id="LT670849">
    <property type="protein sequence ID" value="SHN85033.1"/>
    <property type="molecule type" value="Genomic_DNA"/>
</dbReference>